<dbReference type="RefSeq" id="WP_317970928.1">
    <property type="nucleotide sequence ID" value="NZ_CP129118.1"/>
</dbReference>
<dbReference type="Gene3D" id="1.10.357.10">
    <property type="entry name" value="Tetracycline Repressor, domain 2"/>
    <property type="match status" value="1"/>
</dbReference>
<evidence type="ECO:0000259" key="3">
    <source>
        <dbReference type="PROSITE" id="PS50977"/>
    </source>
</evidence>
<dbReference type="InterPro" id="IPR036271">
    <property type="entry name" value="Tet_transcr_reg_TetR-rel_C_sf"/>
</dbReference>
<name>A0ABZ0L9F1_9BACL</name>
<proteinExistence type="predicted"/>
<dbReference type="Pfam" id="PF00440">
    <property type="entry name" value="TetR_N"/>
    <property type="match status" value="1"/>
</dbReference>
<dbReference type="InterPro" id="IPR009057">
    <property type="entry name" value="Homeodomain-like_sf"/>
</dbReference>
<feature type="domain" description="HTH tetR-type" evidence="3">
    <location>
        <begin position="6"/>
        <end position="66"/>
    </location>
</feature>
<evidence type="ECO:0000256" key="2">
    <source>
        <dbReference type="PROSITE-ProRule" id="PRU00335"/>
    </source>
</evidence>
<dbReference type="InterPro" id="IPR041603">
    <property type="entry name" value="YvdT_C"/>
</dbReference>
<feature type="DNA-binding region" description="H-T-H motif" evidence="2">
    <location>
        <begin position="29"/>
        <end position="48"/>
    </location>
</feature>
<dbReference type="PANTHER" id="PTHR43479:SF8">
    <property type="entry name" value="TRANSCRIPTIONAL REGULATOR, TETR FAMILY"/>
    <property type="match status" value="1"/>
</dbReference>
<dbReference type="SUPFAM" id="SSF46689">
    <property type="entry name" value="Homeodomain-like"/>
    <property type="match status" value="1"/>
</dbReference>
<dbReference type="PRINTS" id="PR00455">
    <property type="entry name" value="HTHTETR"/>
</dbReference>
<dbReference type="InterPro" id="IPR050624">
    <property type="entry name" value="HTH-type_Tx_Regulator"/>
</dbReference>
<dbReference type="PANTHER" id="PTHR43479">
    <property type="entry name" value="ACREF/ENVCD OPERON REPRESSOR-RELATED"/>
    <property type="match status" value="1"/>
</dbReference>
<dbReference type="Proteomes" id="UP001303902">
    <property type="component" value="Chromosome"/>
</dbReference>
<evidence type="ECO:0000313" key="5">
    <source>
        <dbReference type="Proteomes" id="UP001303902"/>
    </source>
</evidence>
<gene>
    <name evidence="4" type="ORF">QWT69_04965</name>
</gene>
<dbReference type="PROSITE" id="PS50977">
    <property type="entry name" value="HTH_TETR_2"/>
    <property type="match status" value="1"/>
</dbReference>
<dbReference type="SUPFAM" id="SSF48498">
    <property type="entry name" value="Tetracyclin repressor-like, C-terminal domain"/>
    <property type="match status" value="1"/>
</dbReference>
<evidence type="ECO:0000313" key="4">
    <source>
        <dbReference type="EMBL" id="WOV89154.1"/>
    </source>
</evidence>
<keyword evidence="5" id="KW-1185">Reference proteome</keyword>
<dbReference type="EMBL" id="CP129118">
    <property type="protein sequence ID" value="WOV89154.1"/>
    <property type="molecule type" value="Genomic_DNA"/>
</dbReference>
<sequence length="195" mass="22256">MGGHTLNKKERIIEAAIEVFRQQGIEKTKISDIVKVAGIAQGTFYLYFPSKLSLMPAIAEVMVAKTLEIVKDRVSENEPFPKRLDQLVDAIFEVNEEYHEIQALIYAGLASTEHLKNWETVYAPFYEWISDGLKQAIEDNVIRNSVNPERTARLVIGLVESAAEQIYLYDTDKEDEAIVQKKEVKEFLRHALSIK</sequence>
<evidence type="ECO:0000256" key="1">
    <source>
        <dbReference type="ARBA" id="ARBA00023125"/>
    </source>
</evidence>
<accession>A0ABZ0L9F1</accession>
<organism evidence="4 5">
    <name type="scientific">Sporosarcina oncorhynchi</name>
    <dbReference type="NCBI Taxonomy" id="3056444"/>
    <lineage>
        <taxon>Bacteria</taxon>
        <taxon>Bacillati</taxon>
        <taxon>Bacillota</taxon>
        <taxon>Bacilli</taxon>
        <taxon>Bacillales</taxon>
        <taxon>Caryophanaceae</taxon>
        <taxon>Sporosarcina</taxon>
    </lineage>
</organism>
<protein>
    <submittedName>
        <fullName evidence="4">TetR family transcriptional regulator</fullName>
    </submittedName>
</protein>
<reference evidence="4 5" key="1">
    <citation type="submission" date="2023-06" db="EMBL/GenBank/DDBJ databases">
        <title>Sporosarcina sp. nov., isolated from Korean tranditional fermented seafood 'Jeotgal'.</title>
        <authorList>
            <person name="Yang A.I."/>
            <person name="Shin N.-R."/>
        </authorList>
    </citation>
    <scope>NUCLEOTIDE SEQUENCE [LARGE SCALE GENOMIC DNA]</scope>
    <source>
        <strain evidence="4 5">T2O-4</strain>
    </source>
</reference>
<dbReference type="Pfam" id="PF17934">
    <property type="entry name" value="TetR_C_26"/>
    <property type="match status" value="1"/>
</dbReference>
<dbReference type="InterPro" id="IPR001647">
    <property type="entry name" value="HTH_TetR"/>
</dbReference>
<keyword evidence="1 2" id="KW-0238">DNA-binding</keyword>